<evidence type="ECO:0000259" key="5">
    <source>
        <dbReference type="Pfam" id="PF00501"/>
    </source>
</evidence>
<evidence type="ECO:0000256" key="3">
    <source>
        <dbReference type="ARBA" id="ARBA00022741"/>
    </source>
</evidence>
<feature type="domain" description="AMP-dependent synthetase/ligase" evidence="5">
    <location>
        <begin position="103"/>
        <end position="470"/>
    </location>
</feature>
<dbReference type="Gene3D" id="3.30.300.30">
    <property type="match status" value="1"/>
</dbReference>
<reference evidence="6 7" key="1">
    <citation type="submission" date="2020-06" db="EMBL/GenBank/DDBJ databases">
        <title>Global-level population genomics: horizontal gene transfer, symbiosis and evolution in Rhizobia.</title>
        <authorList>
            <person name="Gai Y."/>
        </authorList>
    </citation>
    <scope>NUCLEOTIDE SEQUENCE [LARGE SCALE GENOMIC DNA]</scope>
    <source>
        <strain evidence="6 7">PLR6_1b</strain>
    </source>
</reference>
<keyword evidence="4" id="KW-0067">ATP-binding</keyword>
<gene>
    <name evidence="6" type="ORF">HJA87_15885</name>
</gene>
<dbReference type="PANTHER" id="PTHR42921:SF1">
    <property type="entry name" value="ACETOACETYL-COA SYNTHETASE"/>
    <property type="match status" value="1"/>
</dbReference>
<dbReference type="NCBIfam" id="TIGR01217">
    <property type="entry name" value="ac_ac_CoA_syn"/>
    <property type="match status" value="1"/>
</dbReference>
<name>A0ABS7LKW2_9HYPH</name>
<dbReference type="InterPro" id="IPR042099">
    <property type="entry name" value="ANL_N_sf"/>
</dbReference>
<dbReference type="PANTHER" id="PTHR42921">
    <property type="entry name" value="ACETOACETYL-COA SYNTHETASE"/>
    <property type="match status" value="1"/>
</dbReference>
<dbReference type="SUPFAM" id="SSF56801">
    <property type="entry name" value="Acetyl-CoA synthetase-like"/>
    <property type="match status" value="1"/>
</dbReference>
<comment type="similarity">
    <text evidence="1">Belongs to the ATP-dependent AMP-binding enzyme family.</text>
</comment>
<evidence type="ECO:0000313" key="6">
    <source>
        <dbReference type="EMBL" id="MBY3591338.1"/>
    </source>
</evidence>
<comment type="caution">
    <text evidence="6">The sequence shown here is derived from an EMBL/GenBank/DDBJ whole genome shotgun (WGS) entry which is preliminary data.</text>
</comment>
<dbReference type="PROSITE" id="PS00455">
    <property type="entry name" value="AMP_BINDING"/>
    <property type="match status" value="1"/>
</dbReference>
<evidence type="ECO:0000256" key="2">
    <source>
        <dbReference type="ARBA" id="ARBA00022598"/>
    </source>
</evidence>
<accession>A0ABS7LKW2</accession>
<dbReference type="EC" id="6.2.1.16" evidence="6"/>
<dbReference type="Gene3D" id="3.40.50.12780">
    <property type="entry name" value="N-terminal domain of ligase-like"/>
    <property type="match status" value="1"/>
</dbReference>
<evidence type="ECO:0000313" key="7">
    <source>
        <dbReference type="Proteomes" id="UP000720124"/>
    </source>
</evidence>
<sequence>MHSDIVWQPADSRFEDSNLAAFARLNGFDPRDYDTLHRWSIADKGSFWRAVWDFAGVTGTPGDVAFAESEDRPMTGSSFFPDARINLTENLLRGDDGAVAIHEADETGHRAEVTRGELRTEVARVAEGLRRAGVTRDDCVAGVLPNRTEALVALLATASLGATWSSCSPDFGAVAILDRLGQIRPKVLFAATRYRYGGKDHDIASRIAEIAAGMPSVEHVIVTSGSAPARASGNFEVHAYENFGDDAPLFFERVAFSHPLYVLYTSGTTGAPKAIVHSTGGVILQHVKEHRLHGDVRPGDVVSWYTNTAWMMYHWLISALACDAAILLYDGAPILKTPEGLDVTPLWKACEAAGVTHFGTSPKYLATLADEGYHPAEHHDLSALRSVLSAGAPVSPQQFDWVYDHIKRDMVFASISGGTEIIGCFLLGSPLHPVRRGHLTVKGLGLAVAVMDDRNAPVFGRQGDLVCTEPFPSMPLTFWGEGGTQRYHDTYFAHRREIWTHGDIAEMTPYGSAVIYGRSDTTLKPGGVRIGTAEIYAACERFTEIEDCLVFGAPVPGDEEIVLCVKLKDSVALSDTLAKNIRAMIRDLASPRHVPHRIHQVGAIPYTLNGKRVEGAARTVLEGGMVKNMGSLANPECLEEYRALDRSKAA</sequence>
<dbReference type="Proteomes" id="UP000720124">
    <property type="component" value="Unassembled WGS sequence"/>
</dbReference>
<dbReference type="InterPro" id="IPR020845">
    <property type="entry name" value="AMP-binding_CS"/>
</dbReference>
<evidence type="ECO:0000256" key="1">
    <source>
        <dbReference type="ARBA" id="ARBA00006432"/>
    </source>
</evidence>
<evidence type="ECO:0000256" key="4">
    <source>
        <dbReference type="ARBA" id="ARBA00022840"/>
    </source>
</evidence>
<dbReference type="GO" id="GO:0030729">
    <property type="term" value="F:acetoacetate-CoA ligase activity"/>
    <property type="evidence" value="ECO:0007669"/>
    <property type="project" value="UniProtKB-EC"/>
</dbReference>
<dbReference type="InterPro" id="IPR000873">
    <property type="entry name" value="AMP-dep_synth/lig_dom"/>
</dbReference>
<dbReference type="EMBL" id="JABTXI010000005">
    <property type="protein sequence ID" value="MBY3591338.1"/>
    <property type="molecule type" value="Genomic_DNA"/>
</dbReference>
<keyword evidence="3" id="KW-0547">Nucleotide-binding</keyword>
<keyword evidence="2 6" id="KW-0436">Ligase</keyword>
<dbReference type="Pfam" id="PF00501">
    <property type="entry name" value="AMP-binding"/>
    <property type="match status" value="1"/>
</dbReference>
<dbReference type="InterPro" id="IPR045851">
    <property type="entry name" value="AMP-bd_C_sf"/>
</dbReference>
<dbReference type="NCBIfam" id="NF002937">
    <property type="entry name" value="PRK03584.1"/>
    <property type="match status" value="1"/>
</dbReference>
<proteinExistence type="inferred from homology"/>
<dbReference type="InterPro" id="IPR005914">
    <property type="entry name" value="Acac_CoA_synth"/>
</dbReference>
<protein>
    <submittedName>
        <fullName evidence="6">Acetoacetate--CoA ligase</fullName>
        <ecNumber evidence="6">6.2.1.16</ecNumber>
    </submittedName>
</protein>
<dbReference type="RefSeq" id="WP_222012301.1">
    <property type="nucleotide sequence ID" value="NZ_JABTXI010000005.1"/>
</dbReference>
<keyword evidence="7" id="KW-1185">Reference proteome</keyword>
<organism evidence="6 7">
    <name type="scientific">Rhizobium bangladeshense</name>
    <dbReference type="NCBI Taxonomy" id="1138189"/>
    <lineage>
        <taxon>Bacteria</taxon>
        <taxon>Pseudomonadati</taxon>
        <taxon>Pseudomonadota</taxon>
        <taxon>Alphaproteobacteria</taxon>
        <taxon>Hyphomicrobiales</taxon>
        <taxon>Rhizobiaceae</taxon>
        <taxon>Rhizobium/Agrobacterium group</taxon>
        <taxon>Rhizobium</taxon>
    </lineage>
</organism>